<protein>
    <recommendedName>
        <fullName evidence="1">AMP-dependent synthetase/ligase domain-containing protein</fullName>
    </recommendedName>
</protein>
<proteinExistence type="predicted"/>
<dbReference type="InterPro" id="IPR000873">
    <property type="entry name" value="AMP-dep_synth/lig_dom"/>
</dbReference>
<feature type="domain" description="AMP-dependent synthetase/ligase" evidence="1">
    <location>
        <begin position="43"/>
        <end position="139"/>
    </location>
</feature>
<dbReference type="Pfam" id="PF00501">
    <property type="entry name" value="AMP-binding"/>
    <property type="match status" value="1"/>
</dbReference>
<dbReference type="InterPro" id="IPR042099">
    <property type="entry name" value="ANL_N_sf"/>
</dbReference>
<sequence>MMDIPPMLVSPFGKACRNDHAATDPEPTDVTAQEVVARLAMTTRAFPARTAIRHGPACCTYAQLWAASERVAAGLRDHGVRARTPLGIGLPASIPWLAAVLGIAKCDASCALLDLQRGREWLAQRIADTGARYVISNREHRHLFSGPVLPIEALLACRADGRHPESFLPFGATGATPAVEKAPADGCAECVAWAPGACPPPSLWHSLWRIASGATMVLAEADAIPYDAQAHGATALRMAGSIVGLSAKAPAHA</sequence>
<gene>
    <name evidence="2" type="ORF">CAL13_17990</name>
</gene>
<reference evidence="2 3" key="1">
    <citation type="submission" date="2017-05" db="EMBL/GenBank/DDBJ databases">
        <title>Complete and WGS of Bordetella genogroups.</title>
        <authorList>
            <person name="Spilker T."/>
            <person name="LiPuma J."/>
        </authorList>
    </citation>
    <scope>NUCLEOTIDE SEQUENCE [LARGE SCALE GENOMIC DNA]</scope>
    <source>
        <strain evidence="2 3">AU17164</strain>
    </source>
</reference>
<evidence type="ECO:0000313" key="3">
    <source>
        <dbReference type="Proteomes" id="UP000194139"/>
    </source>
</evidence>
<name>A0A1W6Z3F9_9BORD</name>
<dbReference type="Gene3D" id="3.40.50.12780">
    <property type="entry name" value="N-terminal domain of ligase-like"/>
    <property type="match status" value="1"/>
</dbReference>
<accession>A0A1W6Z3F9</accession>
<evidence type="ECO:0000313" key="2">
    <source>
        <dbReference type="EMBL" id="ARP87892.1"/>
    </source>
</evidence>
<dbReference type="EMBL" id="CP021109">
    <property type="protein sequence ID" value="ARP87892.1"/>
    <property type="molecule type" value="Genomic_DNA"/>
</dbReference>
<dbReference type="Proteomes" id="UP000194139">
    <property type="component" value="Chromosome"/>
</dbReference>
<dbReference type="SUPFAM" id="SSF56801">
    <property type="entry name" value="Acetyl-CoA synthetase-like"/>
    <property type="match status" value="1"/>
</dbReference>
<evidence type="ECO:0000259" key="1">
    <source>
        <dbReference type="Pfam" id="PF00501"/>
    </source>
</evidence>
<keyword evidence="3" id="KW-1185">Reference proteome</keyword>
<dbReference type="AlphaFoldDB" id="A0A1W6Z3F9"/>
<organism evidence="2 3">
    <name type="scientific">Bordetella genomosp. 9</name>
    <dbReference type="NCBI Taxonomy" id="1416803"/>
    <lineage>
        <taxon>Bacteria</taxon>
        <taxon>Pseudomonadati</taxon>
        <taxon>Pseudomonadota</taxon>
        <taxon>Betaproteobacteria</taxon>
        <taxon>Burkholderiales</taxon>
        <taxon>Alcaligenaceae</taxon>
        <taxon>Bordetella</taxon>
    </lineage>
</organism>